<evidence type="ECO:0000313" key="2">
    <source>
        <dbReference type="Proteomes" id="UP000309454"/>
    </source>
</evidence>
<accession>A0A4T9T9E3</accession>
<protein>
    <submittedName>
        <fullName evidence="1">Uncharacterized protein</fullName>
    </submittedName>
</protein>
<keyword evidence="2" id="KW-1185">Reference proteome</keyword>
<proteinExistence type="predicted"/>
<dbReference type="EMBL" id="SSTM01000002">
    <property type="protein sequence ID" value="TJW11471.1"/>
    <property type="molecule type" value="Genomic_DNA"/>
</dbReference>
<dbReference type="RefSeq" id="WP_136845597.1">
    <property type="nucleotide sequence ID" value="NZ_SSTM01000002.1"/>
</dbReference>
<name>A0A4T9T9E3_9ACTN</name>
<gene>
    <name evidence="1" type="ORF">E5982_04530</name>
</gene>
<comment type="caution">
    <text evidence="1">The sequence shown here is derived from an EMBL/GenBank/DDBJ whole genome shotgun (WGS) entry which is preliminary data.</text>
</comment>
<evidence type="ECO:0000313" key="1">
    <source>
        <dbReference type="EMBL" id="TJW11471.1"/>
    </source>
</evidence>
<sequence length="124" mass="14172">MGYRSAVKIATTREGYDLMCDRIDFISEGLDSYPLMGRERKPDFFDEENGCVVFGWDDIKWYVGLLCDVTNVQEALGELDEQKIPYEFCRIGESWDDIEFRTSGDNENLAIHVEPSVAIEVVSS</sequence>
<dbReference type="AlphaFoldDB" id="A0A4T9T9E3"/>
<organism evidence="1 2">
    <name type="scientific">Parvibacter caecicola</name>
    <dbReference type="NCBI Taxonomy" id="747645"/>
    <lineage>
        <taxon>Bacteria</taxon>
        <taxon>Bacillati</taxon>
        <taxon>Actinomycetota</taxon>
        <taxon>Coriobacteriia</taxon>
        <taxon>Coriobacteriales</taxon>
        <taxon>Coriobacteriaceae</taxon>
        <taxon>Parvibacter</taxon>
    </lineage>
</organism>
<reference evidence="1 2" key="1">
    <citation type="submission" date="2019-04" db="EMBL/GenBank/DDBJ databases">
        <title>Microbes associate with the intestines of laboratory mice.</title>
        <authorList>
            <person name="Navarre W."/>
            <person name="Wong E."/>
            <person name="Huang K.C."/>
            <person name="Tropini C."/>
            <person name="Ng K."/>
            <person name="Yu B."/>
        </authorList>
    </citation>
    <scope>NUCLEOTIDE SEQUENCE [LARGE SCALE GENOMIC DNA]</scope>
    <source>
        <strain evidence="1 2">NM48_B13</strain>
    </source>
</reference>
<dbReference type="Proteomes" id="UP000309454">
    <property type="component" value="Unassembled WGS sequence"/>
</dbReference>
<dbReference type="OrthoDB" id="3199516at2"/>